<dbReference type="InterPro" id="IPR043502">
    <property type="entry name" value="DNA/RNA_pol_sf"/>
</dbReference>
<proteinExistence type="predicted"/>
<evidence type="ECO:0000313" key="3">
    <source>
        <dbReference type="Proteomes" id="UP000266239"/>
    </source>
</evidence>
<evidence type="ECO:0000259" key="1">
    <source>
        <dbReference type="Pfam" id="PF17919"/>
    </source>
</evidence>
<evidence type="ECO:0000313" key="2">
    <source>
        <dbReference type="EMBL" id="RHY06222.1"/>
    </source>
</evidence>
<dbReference type="SUPFAM" id="SSF56672">
    <property type="entry name" value="DNA/RNA polymerases"/>
    <property type="match status" value="1"/>
</dbReference>
<protein>
    <recommendedName>
        <fullName evidence="1">Reverse transcriptase/retrotransposon-derived protein RNase H-like domain-containing protein</fullName>
    </recommendedName>
</protein>
<dbReference type="EMBL" id="QUTA01007669">
    <property type="protein sequence ID" value="RHY06222.1"/>
    <property type="molecule type" value="Genomic_DNA"/>
</dbReference>
<dbReference type="AlphaFoldDB" id="A0A397AEW2"/>
<dbReference type="Proteomes" id="UP000266239">
    <property type="component" value="Unassembled WGS sequence"/>
</dbReference>
<dbReference type="Pfam" id="PF17919">
    <property type="entry name" value="RT_RNaseH_2"/>
    <property type="match status" value="1"/>
</dbReference>
<accession>A0A397AEW2</accession>
<organism evidence="2 3">
    <name type="scientific">Aphanomyces astaci</name>
    <name type="common">Crayfish plague agent</name>
    <dbReference type="NCBI Taxonomy" id="112090"/>
    <lineage>
        <taxon>Eukaryota</taxon>
        <taxon>Sar</taxon>
        <taxon>Stramenopiles</taxon>
        <taxon>Oomycota</taxon>
        <taxon>Saprolegniomycetes</taxon>
        <taxon>Saprolegniales</taxon>
        <taxon>Verrucalvaceae</taxon>
        <taxon>Aphanomyces</taxon>
    </lineage>
</organism>
<name>A0A397AEW2_APHAT</name>
<gene>
    <name evidence="2" type="ORF">DYB25_013853</name>
</gene>
<comment type="caution">
    <text evidence="2">The sequence shown here is derived from an EMBL/GenBank/DDBJ whole genome shotgun (WGS) entry which is preliminary data.</text>
</comment>
<dbReference type="InterPro" id="IPR043128">
    <property type="entry name" value="Rev_trsase/Diguanyl_cyclase"/>
</dbReference>
<feature type="domain" description="Reverse transcriptase/retrotransposon-derived protein RNase H-like" evidence="1">
    <location>
        <begin position="44"/>
        <end position="93"/>
    </location>
</feature>
<reference evidence="2 3" key="1">
    <citation type="submission" date="2018-08" db="EMBL/GenBank/DDBJ databases">
        <title>Aphanomyces genome sequencing and annotation.</title>
        <authorList>
            <person name="Minardi D."/>
            <person name="Oidtmann B."/>
            <person name="Van Der Giezen M."/>
            <person name="Studholme D.J."/>
        </authorList>
    </citation>
    <scope>NUCLEOTIDE SEQUENCE [LARGE SCALE GENOMIC DNA]</scope>
    <source>
        <strain evidence="2 3">Yx</strain>
    </source>
</reference>
<sequence>MRQSIPQYNPLVAPLQALLEVVCTAAGTRKKTRLASVALADHGWAPAHAECFVECKQALMQLVTLAHPNEDFDFYLCTDASHEFHGAVLTQPRYLADKLARWSVALTCFRYDIRHVPSDKGRHALMLG</sequence>
<dbReference type="Gene3D" id="3.30.70.270">
    <property type="match status" value="1"/>
</dbReference>
<dbReference type="InterPro" id="IPR041577">
    <property type="entry name" value="RT_RNaseH_2"/>
</dbReference>